<dbReference type="RefSeq" id="XP_033384897.1">
    <property type="nucleotide sequence ID" value="XM_033521862.1"/>
</dbReference>
<dbReference type="EMBL" id="ML978069">
    <property type="protein sequence ID" value="KAF2016558.1"/>
    <property type="molecule type" value="Genomic_DNA"/>
</dbReference>
<name>A0A6A5XTE2_9PLEO</name>
<protein>
    <submittedName>
        <fullName evidence="1">Uncharacterized protein</fullName>
    </submittedName>
</protein>
<accession>A0A6A5XTE2</accession>
<dbReference type="GeneID" id="54279259"/>
<evidence type="ECO:0000313" key="2">
    <source>
        <dbReference type="Proteomes" id="UP000799778"/>
    </source>
</evidence>
<evidence type="ECO:0000313" key="1">
    <source>
        <dbReference type="EMBL" id="KAF2016558.1"/>
    </source>
</evidence>
<keyword evidence="2" id="KW-1185">Reference proteome</keyword>
<dbReference type="AlphaFoldDB" id="A0A6A5XTE2"/>
<dbReference type="Proteomes" id="UP000799778">
    <property type="component" value="Unassembled WGS sequence"/>
</dbReference>
<proteinExistence type="predicted"/>
<organism evidence="1 2">
    <name type="scientific">Aaosphaeria arxii CBS 175.79</name>
    <dbReference type="NCBI Taxonomy" id="1450172"/>
    <lineage>
        <taxon>Eukaryota</taxon>
        <taxon>Fungi</taxon>
        <taxon>Dikarya</taxon>
        <taxon>Ascomycota</taxon>
        <taxon>Pezizomycotina</taxon>
        <taxon>Dothideomycetes</taxon>
        <taxon>Pleosporomycetidae</taxon>
        <taxon>Pleosporales</taxon>
        <taxon>Pleosporales incertae sedis</taxon>
        <taxon>Aaosphaeria</taxon>
    </lineage>
</organism>
<gene>
    <name evidence="1" type="ORF">BU24DRAFT_204720</name>
</gene>
<reference evidence="1" key="1">
    <citation type="journal article" date="2020" name="Stud. Mycol.">
        <title>101 Dothideomycetes genomes: a test case for predicting lifestyles and emergence of pathogens.</title>
        <authorList>
            <person name="Haridas S."/>
            <person name="Albert R."/>
            <person name="Binder M."/>
            <person name="Bloem J."/>
            <person name="Labutti K."/>
            <person name="Salamov A."/>
            <person name="Andreopoulos B."/>
            <person name="Baker S."/>
            <person name="Barry K."/>
            <person name="Bills G."/>
            <person name="Bluhm B."/>
            <person name="Cannon C."/>
            <person name="Castanera R."/>
            <person name="Culley D."/>
            <person name="Daum C."/>
            <person name="Ezra D."/>
            <person name="Gonzalez J."/>
            <person name="Henrissat B."/>
            <person name="Kuo A."/>
            <person name="Liang C."/>
            <person name="Lipzen A."/>
            <person name="Lutzoni F."/>
            <person name="Magnuson J."/>
            <person name="Mondo S."/>
            <person name="Nolan M."/>
            <person name="Ohm R."/>
            <person name="Pangilinan J."/>
            <person name="Park H.-J."/>
            <person name="Ramirez L."/>
            <person name="Alfaro M."/>
            <person name="Sun H."/>
            <person name="Tritt A."/>
            <person name="Yoshinaga Y."/>
            <person name="Zwiers L.-H."/>
            <person name="Turgeon B."/>
            <person name="Goodwin S."/>
            <person name="Spatafora J."/>
            <person name="Crous P."/>
            <person name="Grigoriev I."/>
        </authorList>
    </citation>
    <scope>NUCLEOTIDE SEQUENCE</scope>
    <source>
        <strain evidence="1">CBS 175.79</strain>
    </source>
</reference>
<sequence length="187" mass="21062">MFVSWEDHMHNYQMSPKNSFHNVIPKISVHSRFTSQGPYASGFLPLEIIPVHCCTLTPPTSHHNGDDVEMSQLSTNSTIVQGQCFMFDIDVDMLRPRLVKTVKFPMSSFLRPFNSACCGSRVGAGCLAENYNLHPTIVFISTCVICWSFEACLCYMLQYTLASLIIYVLTCKETEPKTCSKLESQSL</sequence>